<keyword evidence="10" id="KW-0206">Cytoskeleton</keyword>
<keyword evidence="6" id="KW-0999">Mitochondrion inner membrane</keyword>
<keyword evidence="4" id="KW-0963">Cytoplasm</keyword>
<feature type="compositionally biased region" description="Basic and acidic residues" evidence="12">
    <location>
        <begin position="1065"/>
        <end position="1084"/>
    </location>
</feature>
<comment type="subcellular location">
    <subcellularLocation>
        <location evidence="1">Cytoplasm</location>
        <location evidence="1">Cytoskeleton</location>
        <location evidence="1">Microtubule organizing center</location>
        <location evidence="1">Centrosome</location>
    </subcellularLocation>
    <subcellularLocation>
        <location evidence="2">Mitochondrion inner membrane</location>
        <topology evidence="2">Single-pass membrane protein</topology>
    </subcellularLocation>
</comment>
<feature type="compositionally biased region" description="Polar residues" evidence="12">
    <location>
        <begin position="832"/>
        <end position="843"/>
    </location>
</feature>
<feature type="compositionally biased region" description="Basic and acidic residues" evidence="12">
    <location>
        <begin position="699"/>
        <end position="729"/>
    </location>
</feature>
<feature type="domain" description="ALMS motif" evidence="14">
    <location>
        <begin position="1404"/>
        <end position="1518"/>
    </location>
</feature>
<evidence type="ECO:0000256" key="5">
    <source>
        <dbReference type="ARBA" id="ARBA00022692"/>
    </source>
</evidence>
<proteinExistence type="inferred from homology"/>
<feature type="compositionally biased region" description="Basic and acidic residues" evidence="12">
    <location>
        <begin position="476"/>
        <end position="486"/>
    </location>
</feature>
<gene>
    <name evidence="15" type="ORF">AM587_10008661</name>
</gene>
<feature type="compositionally biased region" description="Basic and acidic residues" evidence="12">
    <location>
        <begin position="756"/>
        <end position="765"/>
    </location>
</feature>
<comment type="caution">
    <text evidence="15">The sequence shown here is derived from an EMBL/GenBank/DDBJ whole genome shotgun (WGS) entry which is preliminary data.</text>
</comment>
<evidence type="ECO:0000256" key="4">
    <source>
        <dbReference type="ARBA" id="ARBA00022490"/>
    </source>
</evidence>
<accession>A0A0W8AXA3</accession>
<feature type="compositionally biased region" description="Low complexity" evidence="12">
    <location>
        <begin position="927"/>
        <end position="938"/>
    </location>
</feature>
<feature type="coiled-coil region" evidence="11">
    <location>
        <begin position="134"/>
        <end position="161"/>
    </location>
</feature>
<feature type="region of interest" description="Disordered" evidence="12">
    <location>
        <begin position="1194"/>
        <end position="1463"/>
    </location>
</feature>
<evidence type="ECO:0000256" key="10">
    <source>
        <dbReference type="ARBA" id="ARBA00023212"/>
    </source>
</evidence>
<dbReference type="Pfam" id="PF14138">
    <property type="entry name" value="COX16"/>
    <property type="match status" value="1"/>
</dbReference>
<feature type="compositionally biased region" description="Acidic residues" evidence="12">
    <location>
        <begin position="971"/>
        <end position="982"/>
    </location>
</feature>
<feature type="compositionally biased region" description="Polar residues" evidence="12">
    <location>
        <begin position="1002"/>
        <end position="1013"/>
    </location>
</feature>
<feature type="transmembrane region" description="Helical" evidence="13">
    <location>
        <begin position="1596"/>
        <end position="1618"/>
    </location>
</feature>
<feature type="compositionally biased region" description="Basic and acidic residues" evidence="12">
    <location>
        <begin position="609"/>
        <end position="673"/>
    </location>
</feature>
<evidence type="ECO:0000256" key="2">
    <source>
        <dbReference type="ARBA" id="ARBA00004434"/>
    </source>
</evidence>
<evidence type="ECO:0000256" key="11">
    <source>
        <dbReference type="SAM" id="Coils"/>
    </source>
</evidence>
<feature type="compositionally biased region" description="Basic and acidic residues" evidence="12">
    <location>
        <begin position="1249"/>
        <end position="1270"/>
    </location>
</feature>
<name>A0A0W8AXA3_PHYNI</name>
<feature type="region of interest" description="Disordered" evidence="12">
    <location>
        <begin position="867"/>
        <end position="1088"/>
    </location>
</feature>
<evidence type="ECO:0000256" key="3">
    <source>
        <dbReference type="ARBA" id="ARBA00008370"/>
    </source>
</evidence>
<dbReference type="Proteomes" id="UP000052943">
    <property type="component" value="Unassembled WGS sequence"/>
</dbReference>
<evidence type="ECO:0000256" key="8">
    <source>
        <dbReference type="ARBA" id="ARBA00023128"/>
    </source>
</evidence>
<feature type="region of interest" description="Disordered" evidence="12">
    <location>
        <begin position="799"/>
        <end position="846"/>
    </location>
</feature>
<dbReference type="STRING" id="4790.A0A0W8AXA3"/>
<feature type="compositionally biased region" description="Basic and acidic residues" evidence="12">
    <location>
        <begin position="495"/>
        <end position="510"/>
    </location>
</feature>
<protein>
    <recommendedName>
        <fullName evidence="14">ALMS motif domain-containing protein</fullName>
    </recommendedName>
</protein>
<feature type="compositionally biased region" description="Low complexity" evidence="12">
    <location>
        <begin position="1360"/>
        <end position="1371"/>
    </location>
</feature>
<dbReference type="InterPro" id="IPR029299">
    <property type="entry name" value="ALMS_motif"/>
</dbReference>
<dbReference type="GO" id="GO:0005743">
    <property type="term" value="C:mitochondrial inner membrane"/>
    <property type="evidence" value="ECO:0007669"/>
    <property type="project" value="UniProtKB-SubCell"/>
</dbReference>
<feature type="compositionally biased region" description="Basic and acidic residues" evidence="12">
    <location>
        <begin position="1014"/>
        <end position="1023"/>
    </location>
</feature>
<feature type="compositionally biased region" description="Basic and acidic residues" evidence="12">
    <location>
        <begin position="1114"/>
        <end position="1130"/>
    </location>
</feature>
<dbReference type="OrthoDB" id="168490at2759"/>
<sequence>MAASGRRRRNGSLGQIPLSSGEIELYSRQDEAARRRRRLLAVREQERRLAQQVTQRYRDNLQKLQRSKSKRVHKQLTLEQQKLLTELHVRYQYSLQNMGTAHRNARFKMLELMEQAQQEKEKWTYNRQITGKQRTMEAEEAREQEEQLRTARRRQVQQNMERLRLLSGQQRQQASARARREQEVAMLRAKDKEEIERLKRMQSPEEVFIVPRPREKDVLSYQYTRAHCHATTSTEERPVTVIRHNRKHPTAMRGEEEAKKYSEEMDVKRERDRLIMEDQQQTATQRGENALESITSKQQGQQAMEWLALVDKMERHTRGWELGGGDDYSVDAGQVDRERNDPEQMAERAFARMLELDEESVELSVFSIATDDDQSVGLADTGQEKSDGDKVTNANADYKVKLKATEYPGSFDSVDGIKARKPGKNAQGEGTMGKSGPQEGGEVLLKPRVGRHVDNDKSAENSFADDGRQRGNMSTDRGHLQWDSHAKSAGSVAGDDDRGQRRYEEERPEGTDSEEEEFDHDSDRLRDDENSMQRLDNRSQEVRGFRLSKPQSRPVTAQNEFSDPSDSRGKAGDRSVLDVSSENGQSSLSLSRSSEHAVPSGSRHSSSGLDERFVADEEEFFRTGRYLDTRHSSDCASMERKEMHDDRPIPDRYTSEIYPGEEHATRSHDDRTGSEYAFESDIAGDRHLHGDSSAASSRAESRLGHDGEGREGDEAGHEERDSRVKRSRDQVVVALQSNENSVILDRTECDEVSSGLRDRDVERLPKQPVQLRDQDHLESSHYSDTQAFEVCLGHLSSSSILSDDEEVRDDKRSQEGKSSIVAQKDEDDRSVSESSFAPSQKSLSRLDEVVNARARALEQRFIDQHMLSFSSEEHSEDEEKVETGVRRSSGDSSDAHPPVNVSPYDPYRQQMDHRSRRTSASSVTQYSLPPSDSQSSFDDSLDQSRPGYGDDSFVNELVPMFPKRALPQQCLEEENQAEEEFDVQLVAPNMSRMLPAERRSSFNRSRQYPSQHQLPDHLRRESASDSSRSSSESSSSDVEAKSVDTSVEQARAQQTRAAPSTTTRSRRDSHADTVEHLDDNRSDISSESGVSSLGFAVQLNLVAGTTRRRNKGANRQEKFKRGDNQQREEDGRDDELDNESVASKRSFASSSSMPMDARFNYLANMTSAVGKSLPLHLRIPAMIYGNKDMTKPPAPMDWSESSVSSFATASEDPDGRARPTRRISRSNSSSSGSPLEEQRAMDGSDANSDNDRSSETGEERAKRVTFDSIKKKVSALPPPPLGSLNMSRPPPPMQTSDRHFDESQSSSDQHSDNTPSSGRRHLPPPPVGSINMSQPPAMHNYRRSNQYGSEEERKHDDSSSDASFSSSVASSQRHSLKKAERIVIPAKKAKGNSNDSDGDDAGKEMSLAEAFQRRHPRFGQRVESHQDKLKRQREKQPEQKAETLEQKTTAKRDTAPDDLPPEKQELLNRLASGSRAKISNREMKERSRRLYHQLPEVVERKRQEEVMRRRRERLNELREQEKECYPLRRTRSGLRTACIALEPAKSEPSVALNRRKYCFAVTRAITMTMLRTAVRRFSTEASKQIPKRQHKKKNQFATAGLPLVLFIVGGYVALTQFVGGKYEARDHLVKSQSEHLFNLEEEHKRMTKKLALDDFELKPVPKPKD</sequence>
<evidence type="ECO:0000259" key="14">
    <source>
        <dbReference type="Pfam" id="PF15309"/>
    </source>
</evidence>
<dbReference type="GO" id="GO:0005813">
    <property type="term" value="C:centrosome"/>
    <property type="evidence" value="ECO:0007669"/>
    <property type="project" value="UniProtKB-SubCell"/>
</dbReference>
<evidence type="ECO:0000313" key="15">
    <source>
        <dbReference type="EMBL" id="KUF64319.1"/>
    </source>
</evidence>
<dbReference type="EMBL" id="LNFO01006138">
    <property type="protein sequence ID" value="KUF64319.1"/>
    <property type="molecule type" value="Genomic_DNA"/>
</dbReference>
<feature type="compositionally biased region" description="Basic and acidic residues" evidence="12">
    <location>
        <begin position="521"/>
        <end position="544"/>
    </location>
</feature>
<evidence type="ECO:0000256" key="13">
    <source>
        <dbReference type="SAM" id="Phobius"/>
    </source>
</evidence>
<keyword evidence="11" id="KW-0175">Coiled coil</keyword>
<feature type="region of interest" description="Disordered" evidence="12">
    <location>
        <begin position="409"/>
        <end position="780"/>
    </location>
</feature>
<evidence type="ECO:0000313" key="16">
    <source>
        <dbReference type="Proteomes" id="UP000052943"/>
    </source>
</evidence>
<keyword evidence="9 13" id="KW-0472">Membrane</keyword>
<evidence type="ECO:0000256" key="12">
    <source>
        <dbReference type="SAM" id="MobiDB-lite"/>
    </source>
</evidence>
<feature type="compositionally biased region" description="Acidic residues" evidence="12">
    <location>
        <begin position="511"/>
        <end position="520"/>
    </location>
</feature>
<feature type="compositionally biased region" description="Low complexity" evidence="12">
    <location>
        <begin position="1024"/>
        <end position="1037"/>
    </location>
</feature>
<comment type="similarity">
    <text evidence="3">Belongs to the COX16 family.</text>
</comment>
<feature type="compositionally biased region" description="Basic and acidic residues" evidence="12">
    <location>
        <begin position="1420"/>
        <end position="1463"/>
    </location>
</feature>
<feature type="compositionally biased region" description="Low complexity" evidence="12">
    <location>
        <begin position="1199"/>
        <end position="1210"/>
    </location>
</feature>
<feature type="region of interest" description="Disordered" evidence="12">
    <location>
        <begin position="1106"/>
        <end position="1152"/>
    </location>
</feature>
<organism evidence="15 16">
    <name type="scientific">Phytophthora nicotianae</name>
    <name type="common">Potato buckeye rot agent</name>
    <name type="synonym">Phytophthora parasitica</name>
    <dbReference type="NCBI Taxonomy" id="4792"/>
    <lineage>
        <taxon>Eukaryota</taxon>
        <taxon>Sar</taxon>
        <taxon>Stramenopiles</taxon>
        <taxon>Oomycota</taxon>
        <taxon>Peronosporomycetes</taxon>
        <taxon>Peronosporales</taxon>
        <taxon>Peronosporaceae</taxon>
        <taxon>Phytophthora</taxon>
    </lineage>
</organism>
<feature type="compositionally biased region" description="Low complexity" evidence="12">
    <location>
        <begin position="580"/>
        <end position="592"/>
    </location>
</feature>
<reference evidence="15 16" key="1">
    <citation type="submission" date="2015-11" db="EMBL/GenBank/DDBJ databases">
        <title>Genomes and virulence difference between two physiological races of Phytophthora nicotianae.</title>
        <authorList>
            <person name="Liu H."/>
            <person name="Ma X."/>
            <person name="Yu H."/>
            <person name="Fang D."/>
            <person name="Li Y."/>
            <person name="Wang X."/>
            <person name="Wang W."/>
            <person name="Dong Y."/>
            <person name="Xiao B."/>
        </authorList>
    </citation>
    <scope>NUCLEOTIDE SEQUENCE [LARGE SCALE GENOMIC DNA]</scope>
    <source>
        <strain evidence="16">race 0</strain>
    </source>
</reference>
<dbReference type="Pfam" id="PF15309">
    <property type="entry name" value="ALMS_motif"/>
    <property type="match status" value="1"/>
</dbReference>
<feature type="compositionally biased region" description="Low complexity" evidence="12">
    <location>
        <begin position="1049"/>
        <end position="1063"/>
    </location>
</feature>
<evidence type="ECO:0000256" key="6">
    <source>
        <dbReference type="ARBA" id="ARBA00022792"/>
    </source>
</evidence>
<keyword evidence="7 13" id="KW-1133">Transmembrane helix</keyword>
<feature type="compositionally biased region" description="Basic and acidic residues" evidence="12">
    <location>
        <begin position="451"/>
        <end position="469"/>
    </location>
</feature>
<evidence type="ECO:0000256" key="7">
    <source>
        <dbReference type="ARBA" id="ARBA00022989"/>
    </source>
</evidence>
<evidence type="ECO:0000256" key="9">
    <source>
        <dbReference type="ARBA" id="ARBA00023136"/>
    </source>
</evidence>
<dbReference type="InterPro" id="IPR020164">
    <property type="entry name" value="Cyt_c_Oxase_assmbl_COX16"/>
</dbReference>
<evidence type="ECO:0000256" key="1">
    <source>
        <dbReference type="ARBA" id="ARBA00004300"/>
    </source>
</evidence>
<feature type="compositionally biased region" description="Low complexity" evidence="12">
    <location>
        <begin position="1140"/>
        <end position="1152"/>
    </location>
</feature>
<keyword evidence="5 13" id="KW-0812">Transmembrane</keyword>
<keyword evidence="8" id="KW-0496">Mitochondrion</keyword>
<feature type="compositionally biased region" description="Basic and acidic residues" evidence="12">
    <location>
        <begin position="565"/>
        <end position="576"/>
    </location>
</feature>
<feature type="compositionally biased region" description="Polar residues" evidence="12">
    <location>
        <begin position="549"/>
        <end position="564"/>
    </location>
</feature>